<evidence type="ECO:0008006" key="3">
    <source>
        <dbReference type="Google" id="ProtNLM"/>
    </source>
</evidence>
<reference evidence="1" key="1">
    <citation type="submission" date="2009-10" db="EMBL/GenBank/DDBJ databases">
        <title>The genome sequence of Streptomyces sviceus strain ATCC 29083.</title>
        <authorList>
            <consortium name="The Broad Institute Genome Sequencing Platform"/>
            <consortium name="Broad Institute Microbial Sequencing Center"/>
            <person name="Fischbach M."/>
            <person name="Godfrey P."/>
            <person name="Ward D."/>
            <person name="Young S."/>
            <person name="Zeng Q."/>
            <person name="Koehrsen M."/>
            <person name="Alvarado L."/>
            <person name="Berlin A.M."/>
            <person name="Bochicchio J."/>
            <person name="Borenstein D."/>
            <person name="Chapman S.B."/>
            <person name="Chen Z."/>
            <person name="Engels R."/>
            <person name="Freedman E."/>
            <person name="Gellesch M."/>
            <person name="Goldberg J."/>
            <person name="Griggs A."/>
            <person name="Gujja S."/>
            <person name="Heilman E.R."/>
            <person name="Heiman D.I."/>
            <person name="Hepburn T.A."/>
            <person name="Howarth C."/>
            <person name="Jen D."/>
            <person name="Larson L."/>
            <person name="Lewis B."/>
            <person name="Mehta T."/>
            <person name="Park D."/>
            <person name="Pearson M."/>
            <person name="Richards J."/>
            <person name="Roberts A."/>
            <person name="Saif S."/>
            <person name="Shea T.D."/>
            <person name="Shenoy N."/>
            <person name="Sisk P."/>
            <person name="Stolte C."/>
            <person name="Sykes S.N."/>
            <person name="Thomson T."/>
            <person name="Walk T."/>
            <person name="White J."/>
            <person name="Yandava C."/>
            <person name="Straight P."/>
            <person name="Clardy J."/>
            <person name="Hung D."/>
            <person name="Kolter R."/>
            <person name="Mekalanos J."/>
            <person name="Walker S."/>
            <person name="Walsh C.T."/>
            <person name="Wieland-Brown L.C."/>
            <person name="Haas B."/>
            <person name="Nusbaum C."/>
            <person name="Birren B."/>
        </authorList>
    </citation>
    <scope>NUCLEOTIDE SEQUENCE [LARGE SCALE GENOMIC DNA]</scope>
    <source>
        <strain evidence="1">ATCC 29083</strain>
    </source>
</reference>
<evidence type="ECO:0000313" key="2">
    <source>
        <dbReference type="Proteomes" id="UP000002785"/>
    </source>
</evidence>
<gene>
    <name evidence="1" type="ORF">SSEG_04879</name>
</gene>
<dbReference type="EMBL" id="CM000951">
    <property type="protein sequence ID" value="EDY58393.1"/>
    <property type="molecule type" value="Genomic_DNA"/>
</dbReference>
<organism evidence="1 2">
    <name type="scientific">Streptomyces sviceus (strain ATCC 29083 / DSM 924 / JCM 4929 / NBRC 13980 / NCIMB 11184 / NRRL 5439 / UC 5370)</name>
    <dbReference type="NCBI Taxonomy" id="463191"/>
    <lineage>
        <taxon>Bacteria</taxon>
        <taxon>Bacillati</taxon>
        <taxon>Actinomycetota</taxon>
        <taxon>Actinomycetes</taxon>
        <taxon>Kitasatosporales</taxon>
        <taxon>Streptomycetaceae</taxon>
        <taxon>Streptomyces</taxon>
    </lineage>
</organism>
<evidence type="ECO:0000313" key="1">
    <source>
        <dbReference type="EMBL" id="EDY58393.1"/>
    </source>
</evidence>
<dbReference type="AlphaFoldDB" id="B5HZY8"/>
<dbReference type="Proteomes" id="UP000002785">
    <property type="component" value="Chromosome"/>
</dbReference>
<sequence length="57" mass="5791">MLSAAELTKLLLAKGDAAGCDALPRSKCEVKTDKAACAPPAHAMAGLAPRGTEAKLR</sequence>
<keyword evidence="2" id="KW-1185">Reference proteome</keyword>
<accession>B5HZY8</accession>
<dbReference type="RefSeq" id="WP_007384333.1">
    <property type="nucleotide sequence ID" value="NZ_CM000951.1"/>
</dbReference>
<dbReference type="HOGENOM" id="CLU_2994892_0_0_11"/>
<proteinExistence type="predicted"/>
<protein>
    <recommendedName>
        <fullName evidence="3">Secreted protein</fullName>
    </recommendedName>
</protein>
<name>B5HZY8_STRX2</name>